<dbReference type="Pfam" id="PF04300">
    <property type="entry name" value="FBA"/>
    <property type="match status" value="1"/>
</dbReference>
<feature type="domain" description="F-box" evidence="1">
    <location>
        <begin position="20"/>
        <end position="68"/>
    </location>
</feature>
<dbReference type="GO" id="GO:0031146">
    <property type="term" value="P:SCF-dependent proteasomal ubiquitin-dependent protein catabolic process"/>
    <property type="evidence" value="ECO:0007669"/>
    <property type="project" value="TreeGrafter"/>
</dbReference>
<sequence length="281" mass="32430">MGNNTSIRESEDIPEGNGARFHEKIVPEEILYIIFSFVPARDLLRSVTYVCKYWHDLLTHFHFWFRKLEVERIALSDETKEKLLSLDDEKRALYILQGLATRYLPLNQNMIKNPCGADGLKHWHCRRNRKMIAVESEPVGSDPIPEEAKLPTQHCFVTSYQSSSRTQSFTLNERGLSPELMDLLRPKIYVCQWVSARWDCRSESELVIALCGAQETKRVKLTWSSDDEDVVGSKWYKMETTITDYPAGLSEITYSSFGKDLQYWAGFYGSKTTGSTLMLVF</sequence>
<proteinExistence type="predicted"/>
<keyword evidence="4" id="KW-1185">Reference proteome</keyword>
<dbReference type="OrthoDB" id="1107553at2759"/>
<evidence type="ECO:0000313" key="3">
    <source>
        <dbReference type="EMBL" id="ROT71521.1"/>
    </source>
</evidence>
<dbReference type="GO" id="GO:0019005">
    <property type="term" value="C:SCF ubiquitin ligase complex"/>
    <property type="evidence" value="ECO:0007669"/>
    <property type="project" value="TreeGrafter"/>
</dbReference>
<evidence type="ECO:0000313" key="4">
    <source>
        <dbReference type="Proteomes" id="UP000283509"/>
    </source>
</evidence>
<evidence type="ECO:0000259" key="1">
    <source>
        <dbReference type="PROSITE" id="PS50181"/>
    </source>
</evidence>
<dbReference type="EMBL" id="QCYY01002284">
    <property type="protein sequence ID" value="ROT71521.1"/>
    <property type="molecule type" value="Genomic_DNA"/>
</dbReference>
<accession>A0A3R7M4A6</accession>
<dbReference type="Pfam" id="PF12937">
    <property type="entry name" value="F-box-like"/>
    <property type="match status" value="1"/>
</dbReference>
<dbReference type="STRING" id="6689.A0A3R7M4A6"/>
<dbReference type="PROSITE" id="PS50181">
    <property type="entry name" value="FBOX"/>
    <property type="match status" value="1"/>
</dbReference>
<feature type="domain" description="FBA" evidence="2">
    <location>
        <begin position="100"/>
        <end position="281"/>
    </location>
</feature>
<dbReference type="InterPro" id="IPR039752">
    <property type="entry name" value="F-box_only"/>
</dbReference>
<dbReference type="FunFam" id="2.60.120.260:FF:000012">
    <property type="entry name" value="F-box only protein 2"/>
    <property type="match status" value="1"/>
</dbReference>
<dbReference type="PANTHER" id="PTHR12125:SF5">
    <property type="entry name" value="F-BOX DOMAIN-CONTAINING PROTEIN"/>
    <property type="match status" value="1"/>
</dbReference>
<dbReference type="SUPFAM" id="SSF49785">
    <property type="entry name" value="Galactose-binding domain-like"/>
    <property type="match status" value="1"/>
</dbReference>
<dbReference type="AlphaFoldDB" id="A0A3R7M4A6"/>
<dbReference type="GO" id="GO:0006516">
    <property type="term" value="P:glycoprotein catabolic process"/>
    <property type="evidence" value="ECO:0007669"/>
    <property type="project" value="TreeGrafter"/>
</dbReference>
<name>A0A3R7M4A6_PENVA</name>
<dbReference type="SMART" id="SM01198">
    <property type="entry name" value="FBA"/>
    <property type="match status" value="1"/>
</dbReference>
<dbReference type="Gene3D" id="1.20.1280.50">
    <property type="match status" value="1"/>
</dbReference>
<gene>
    <name evidence="3" type="ORF">C7M84_010152</name>
</gene>
<dbReference type="SUPFAM" id="SSF81383">
    <property type="entry name" value="F-box domain"/>
    <property type="match status" value="1"/>
</dbReference>
<dbReference type="Gene3D" id="2.60.120.260">
    <property type="entry name" value="Galactose-binding domain-like"/>
    <property type="match status" value="1"/>
</dbReference>
<dbReference type="GO" id="GO:0005737">
    <property type="term" value="C:cytoplasm"/>
    <property type="evidence" value="ECO:0007669"/>
    <property type="project" value="UniProtKB-ARBA"/>
</dbReference>
<reference evidence="3 4" key="1">
    <citation type="submission" date="2018-04" db="EMBL/GenBank/DDBJ databases">
        <authorList>
            <person name="Zhang X."/>
            <person name="Yuan J."/>
            <person name="Li F."/>
            <person name="Xiang J."/>
        </authorList>
    </citation>
    <scope>NUCLEOTIDE SEQUENCE [LARGE SCALE GENOMIC DNA]</scope>
    <source>
        <tissue evidence="3">Muscle</tissue>
    </source>
</reference>
<dbReference type="InterPro" id="IPR007397">
    <property type="entry name" value="F-box-assoc_dom"/>
</dbReference>
<protein>
    <submittedName>
        <fullName evidence="3">F-box protein-like protein</fullName>
    </submittedName>
</protein>
<reference evidence="3 4" key="2">
    <citation type="submission" date="2019-01" db="EMBL/GenBank/DDBJ databases">
        <title>The decoding of complex shrimp genome reveals the adaptation for benthos swimmer, frequently molting mechanism and breeding impact on genome.</title>
        <authorList>
            <person name="Sun Y."/>
            <person name="Gao Y."/>
            <person name="Yu Y."/>
        </authorList>
    </citation>
    <scope>NUCLEOTIDE SEQUENCE [LARGE SCALE GENOMIC DNA]</scope>
    <source>
        <tissue evidence="3">Muscle</tissue>
    </source>
</reference>
<dbReference type="InterPro" id="IPR008979">
    <property type="entry name" value="Galactose-bd-like_sf"/>
</dbReference>
<dbReference type="PROSITE" id="PS51114">
    <property type="entry name" value="FBA"/>
    <property type="match status" value="1"/>
</dbReference>
<dbReference type="InterPro" id="IPR036047">
    <property type="entry name" value="F-box-like_dom_sf"/>
</dbReference>
<evidence type="ECO:0000259" key="2">
    <source>
        <dbReference type="PROSITE" id="PS51114"/>
    </source>
</evidence>
<organism evidence="3 4">
    <name type="scientific">Penaeus vannamei</name>
    <name type="common">Whiteleg shrimp</name>
    <name type="synonym">Litopenaeus vannamei</name>
    <dbReference type="NCBI Taxonomy" id="6689"/>
    <lineage>
        <taxon>Eukaryota</taxon>
        <taxon>Metazoa</taxon>
        <taxon>Ecdysozoa</taxon>
        <taxon>Arthropoda</taxon>
        <taxon>Crustacea</taxon>
        <taxon>Multicrustacea</taxon>
        <taxon>Malacostraca</taxon>
        <taxon>Eumalacostraca</taxon>
        <taxon>Eucarida</taxon>
        <taxon>Decapoda</taxon>
        <taxon>Dendrobranchiata</taxon>
        <taxon>Penaeoidea</taxon>
        <taxon>Penaeidae</taxon>
        <taxon>Penaeus</taxon>
    </lineage>
</organism>
<dbReference type="GO" id="GO:0036503">
    <property type="term" value="P:ERAD pathway"/>
    <property type="evidence" value="ECO:0007669"/>
    <property type="project" value="TreeGrafter"/>
</dbReference>
<dbReference type="Proteomes" id="UP000283509">
    <property type="component" value="Unassembled WGS sequence"/>
</dbReference>
<dbReference type="InterPro" id="IPR001810">
    <property type="entry name" value="F-box_dom"/>
</dbReference>
<dbReference type="GO" id="GO:0061630">
    <property type="term" value="F:ubiquitin protein ligase activity"/>
    <property type="evidence" value="ECO:0007669"/>
    <property type="project" value="TreeGrafter"/>
</dbReference>
<comment type="caution">
    <text evidence="3">The sequence shown here is derived from an EMBL/GenBank/DDBJ whole genome shotgun (WGS) entry which is preliminary data.</text>
</comment>
<dbReference type="PANTHER" id="PTHR12125">
    <property type="entry name" value="F-BOX ONLY PROTEIN 6-LIKE PROTEIN"/>
    <property type="match status" value="1"/>
</dbReference>